<feature type="transmembrane region" description="Helical" evidence="7">
    <location>
        <begin position="21"/>
        <end position="41"/>
    </location>
</feature>
<gene>
    <name evidence="8" type="ORF">HNP48_006962</name>
</gene>
<dbReference type="InterPro" id="IPR002528">
    <property type="entry name" value="MATE_fam"/>
</dbReference>
<keyword evidence="9" id="KW-1185">Reference proteome</keyword>
<feature type="transmembrane region" description="Helical" evidence="7">
    <location>
        <begin position="133"/>
        <end position="154"/>
    </location>
</feature>
<evidence type="ECO:0000256" key="2">
    <source>
        <dbReference type="ARBA" id="ARBA00022448"/>
    </source>
</evidence>
<feature type="transmembrane region" description="Helical" evidence="7">
    <location>
        <begin position="320"/>
        <end position="340"/>
    </location>
</feature>
<dbReference type="GO" id="GO:0005886">
    <property type="term" value="C:plasma membrane"/>
    <property type="evidence" value="ECO:0007669"/>
    <property type="project" value="UniProtKB-SubCell"/>
</dbReference>
<evidence type="ECO:0000256" key="6">
    <source>
        <dbReference type="ARBA" id="ARBA00023136"/>
    </source>
</evidence>
<sequence>MPPDNNAPLPRRFLRFLGPLVATNLLQALGGTVVTICLGQLLGARALAAAVSFFPLFMCCIAFVIGLGAGSSVLVGQAWGARDPDKVRRVAGAVLVGGLVLGCAVAVLGAAVIGELLRVLGTAEDVLPDAIAYARVLFVAMPLLFAHQLAAALLRGLGDTATPLRVLVLASGLWMLLTPAFILGWLGLPRLGTASAGWASLIGNAVAVAWLAWHLHRKDHLLAFRHLRPHLRWDVPLLGTVVRLGVPTGLFFITSSLADVMLLRLVNGYGWQATAAWGTVNQVMAYVQLPAMSIAIAASVFAAQAIGAGNPEELRRVTRVGLWMNLALTGGLALIVAIASPLATRLFTSDPAVVGLAATVLRITVWGSLAFGLASVFTGVMRSAGTVRVPTTISLSCLAFVLVPLAYALQHPLGLQGLWASYPLTYLCALALQATYFHAVWRKRPITRLV</sequence>
<keyword evidence="2" id="KW-0813">Transport</keyword>
<dbReference type="PANTHER" id="PTHR43549">
    <property type="entry name" value="MULTIDRUG RESISTANCE PROTEIN YPNP-RELATED"/>
    <property type="match status" value="1"/>
</dbReference>
<feature type="transmembrane region" description="Helical" evidence="7">
    <location>
        <begin position="198"/>
        <end position="216"/>
    </location>
</feature>
<organism evidence="8 9">
    <name type="scientific">Acidovorax soli</name>
    <dbReference type="NCBI Taxonomy" id="592050"/>
    <lineage>
        <taxon>Bacteria</taxon>
        <taxon>Pseudomonadati</taxon>
        <taxon>Pseudomonadota</taxon>
        <taxon>Betaproteobacteria</taxon>
        <taxon>Burkholderiales</taxon>
        <taxon>Comamonadaceae</taxon>
        <taxon>Acidovorax</taxon>
    </lineage>
</organism>
<keyword evidence="5 7" id="KW-1133">Transmembrane helix</keyword>
<reference evidence="8 9" key="1">
    <citation type="submission" date="2020-08" db="EMBL/GenBank/DDBJ databases">
        <title>Functional genomics of gut bacteria from endangered species of beetles.</title>
        <authorList>
            <person name="Carlos-Shanley C."/>
        </authorList>
    </citation>
    <scope>NUCLEOTIDE SEQUENCE [LARGE SCALE GENOMIC DNA]</scope>
    <source>
        <strain evidence="8 9">S00198</strain>
    </source>
</reference>
<dbReference type="PANTHER" id="PTHR43549:SF3">
    <property type="entry name" value="MULTIDRUG RESISTANCE PROTEIN YPNP-RELATED"/>
    <property type="match status" value="1"/>
</dbReference>
<proteinExistence type="predicted"/>
<keyword evidence="3" id="KW-1003">Cell membrane</keyword>
<dbReference type="GO" id="GO:0015297">
    <property type="term" value="F:antiporter activity"/>
    <property type="evidence" value="ECO:0007669"/>
    <property type="project" value="InterPro"/>
</dbReference>
<evidence type="ECO:0000256" key="7">
    <source>
        <dbReference type="SAM" id="Phobius"/>
    </source>
</evidence>
<protein>
    <submittedName>
        <fullName evidence="8">Putative MATE family efflux protein</fullName>
    </submittedName>
</protein>
<dbReference type="AlphaFoldDB" id="A0A7X0PLQ9"/>
<feature type="transmembrane region" description="Helical" evidence="7">
    <location>
        <begin position="237"/>
        <end position="263"/>
    </location>
</feature>
<comment type="subcellular location">
    <subcellularLocation>
        <location evidence="1">Cell inner membrane</location>
        <topology evidence="1">Multi-pass membrane protein</topology>
    </subcellularLocation>
</comment>
<evidence type="ECO:0000313" key="9">
    <source>
        <dbReference type="Proteomes" id="UP000575083"/>
    </source>
</evidence>
<evidence type="ECO:0000256" key="1">
    <source>
        <dbReference type="ARBA" id="ARBA00004429"/>
    </source>
</evidence>
<dbReference type="InterPro" id="IPR048279">
    <property type="entry name" value="MdtK-like"/>
</dbReference>
<keyword evidence="4 7" id="KW-0812">Transmembrane</keyword>
<comment type="caution">
    <text evidence="8">The sequence shown here is derived from an EMBL/GenBank/DDBJ whole genome shotgun (WGS) entry which is preliminary data.</text>
</comment>
<dbReference type="RefSeq" id="WP_184866058.1">
    <property type="nucleotide sequence ID" value="NZ_JACHLK010000033.1"/>
</dbReference>
<keyword evidence="6 7" id="KW-0472">Membrane</keyword>
<evidence type="ECO:0000256" key="5">
    <source>
        <dbReference type="ARBA" id="ARBA00022989"/>
    </source>
</evidence>
<feature type="transmembrane region" description="Helical" evidence="7">
    <location>
        <begin position="90"/>
        <end position="113"/>
    </location>
</feature>
<name>A0A7X0PLQ9_9BURK</name>
<feature type="transmembrane region" description="Helical" evidence="7">
    <location>
        <begin position="421"/>
        <end position="441"/>
    </location>
</feature>
<dbReference type="Pfam" id="PF01554">
    <property type="entry name" value="MatE"/>
    <property type="match status" value="2"/>
</dbReference>
<accession>A0A7X0PLQ9</accession>
<dbReference type="GO" id="GO:0042910">
    <property type="term" value="F:xenobiotic transmembrane transporter activity"/>
    <property type="evidence" value="ECO:0007669"/>
    <property type="project" value="InterPro"/>
</dbReference>
<dbReference type="Proteomes" id="UP000575083">
    <property type="component" value="Unassembled WGS sequence"/>
</dbReference>
<dbReference type="InterPro" id="IPR052031">
    <property type="entry name" value="Membrane_Transporter-Flippase"/>
</dbReference>
<evidence type="ECO:0000256" key="4">
    <source>
        <dbReference type="ARBA" id="ARBA00022692"/>
    </source>
</evidence>
<dbReference type="EMBL" id="JACHLK010000033">
    <property type="protein sequence ID" value="MBB6564235.1"/>
    <property type="molecule type" value="Genomic_DNA"/>
</dbReference>
<evidence type="ECO:0000313" key="8">
    <source>
        <dbReference type="EMBL" id="MBB6564235.1"/>
    </source>
</evidence>
<feature type="transmembrane region" description="Helical" evidence="7">
    <location>
        <begin position="389"/>
        <end position="409"/>
    </location>
</feature>
<feature type="transmembrane region" description="Helical" evidence="7">
    <location>
        <begin position="352"/>
        <end position="377"/>
    </location>
</feature>
<feature type="transmembrane region" description="Helical" evidence="7">
    <location>
        <begin position="47"/>
        <end position="69"/>
    </location>
</feature>
<feature type="transmembrane region" description="Helical" evidence="7">
    <location>
        <begin position="166"/>
        <end position="186"/>
    </location>
</feature>
<feature type="transmembrane region" description="Helical" evidence="7">
    <location>
        <begin position="283"/>
        <end position="308"/>
    </location>
</feature>
<dbReference type="PIRSF" id="PIRSF006603">
    <property type="entry name" value="DinF"/>
    <property type="match status" value="1"/>
</dbReference>
<evidence type="ECO:0000256" key="3">
    <source>
        <dbReference type="ARBA" id="ARBA00022475"/>
    </source>
</evidence>
<dbReference type="NCBIfam" id="TIGR00797">
    <property type="entry name" value="matE"/>
    <property type="match status" value="1"/>
</dbReference>